<dbReference type="Proteomes" id="UP000009273">
    <property type="component" value="Segment"/>
</dbReference>
<reference evidence="3 4" key="1">
    <citation type="submission" date="2011-09" db="EMBL/GenBank/DDBJ databases">
        <authorList>
            <person name="Pope W.H."/>
            <person name="Pedulla M.L."/>
            <person name="Ford M.E."/>
            <person name="Peebles C.L."/>
            <person name="Hatfull G.H."/>
            <person name="Hendrix R.W."/>
        </authorList>
    </citation>
    <scope>NUCLEOTIDE SEQUENCE [LARGE SCALE GENOMIC DNA]</scope>
    <source>
        <strain evidence="3">G</strain>
    </source>
</reference>
<dbReference type="KEGG" id="vg:18563224"/>
<evidence type="ECO:0000256" key="1">
    <source>
        <dbReference type="SAM" id="MobiDB-lite"/>
    </source>
</evidence>
<dbReference type="Gene3D" id="3.10.350.10">
    <property type="entry name" value="LysM domain"/>
    <property type="match status" value="1"/>
</dbReference>
<name>G3MB75_9CAUD</name>
<feature type="domain" description="LysM" evidence="2">
    <location>
        <begin position="73"/>
        <end position="118"/>
    </location>
</feature>
<keyword evidence="4" id="KW-1185">Reference proteome</keyword>
<dbReference type="Pfam" id="PF01476">
    <property type="entry name" value="LysM"/>
    <property type="match status" value="1"/>
</dbReference>
<accession>G3MB75</accession>
<feature type="region of interest" description="Disordered" evidence="1">
    <location>
        <begin position="304"/>
        <end position="347"/>
    </location>
</feature>
<dbReference type="InterPro" id="IPR036779">
    <property type="entry name" value="LysM_dom_sf"/>
</dbReference>
<dbReference type="RefSeq" id="YP_009015316.1">
    <property type="nucleotide sequence ID" value="NC_023719.1"/>
</dbReference>
<organism evidence="3 4">
    <name type="scientific">Bacillus phage G</name>
    <dbReference type="NCBI Taxonomy" id="2884420"/>
    <lineage>
        <taxon>Viruses</taxon>
        <taxon>Duplodnaviria</taxon>
        <taxon>Heunggongvirae</taxon>
        <taxon>Uroviricota</taxon>
        <taxon>Caudoviricetes</taxon>
        <taxon>Donellivirus</taxon>
        <taxon>Donellivirus gee</taxon>
    </lineage>
</organism>
<protein>
    <submittedName>
        <fullName evidence="3">Gp5</fullName>
    </submittedName>
</protein>
<proteinExistence type="predicted"/>
<gene>
    <name evidence="3" type="primary">5</name>
    <name evidence="3" type="ORF">G_5</name>
</gene>
<evidence type="ECO:0000259" key="2">
    <source>
        <dbReference type="Pfam" id="PF01476"/>
    </source>
</evidence>
<evidence type="ECO:0000313" key="4">
    <source>
        <dbReference type="Proteomes" id="UP000009273"/>
    </source>
</evidence>
<dbReference type="EMBL" id="JN638751">
    <property type="protein sequence ID" value="AEO93276.1"/>
    <property type="molecule type" value="Genomic_DNA"/>
</dbReference>
<dbReference type="GeneID" id="18563224"/>
<dbReference type="InterPro" id="IPR018392">
    <property type="entry name" value="LysM"/>
</dbReference>
<sequence length="365" mass="41643">MSRIKKINNNKSQSLDYTLNVDNNEEYGNNVDPEIDWTTDVDLQMDPSKNDYNKGYTMDPYQMRYYANRNILHEVKAGENYATIAEKYFGHKNYASKLVEMNNELSNKILKPGMMLIVGKKPAKVAAKEVRDITYTSDNLAKEIITIWSQVDGPLQDFFNAFTMNKMTNEMKQQIASTLNEWGYNVIPHLEDRTPRYAAKKELFNKIAKISKEKNMKRVFSELNNICPDSKVVSSILRDIEELSQNGVIVKKAEAQGLVDYFKQIFPDDYAVSLVDITLNKPNTSFEEFDENQEISDEALDQMEKMDSGNQDPMSKSPNDGGLNGYDFTTHMRSDGPGGVAPTSFETGPFNVYRASVKNTRLKKK</sequence>
<evidence type="ECO:0000313" key="3">
    <source>
        <dbReference type="EMBL" id="AEO93276.1"/>
    </source>
</evidence>
<feature type="compositionally biased region" description="Polar residues" evidence="1">
    <location>
        <begin position="308"/>
        <end position="318"/>
    </location>
</feature>